<evidence type="ECO:0000256" key="1">
    <source>
        <dbReference type="ARBA" id="ARBA00004141"/>
    </source>
</evidence>
<feature type="transmembrane region" description="Helical" evidence="14">
    <location>
        <begin position="93"/>
        <end position="112"/>
    </location>
</feature>
<feature type="non-terminal residue" evidence="17">
    <location>
        <position position="349"/>
    </location>
</feature>
<accession>V5KVF3</accession>
<dbReference type="GO" id="GO:0004129">
    <property type="term" value="F:cytochrome-c oxidase activity"/>
    <property type="evidence" value="ECO:0007669"/>
    <property type="project" value="UniProtKB-EC"/>
</dbReference>
<keyword evidence="10 13" id="KW-0186">Copper</keyword>
<keyword evidence="6 13" id="KW-0479">Metal-binding</keyword>
<dbReference type="InterPro" id="IPR001505">
    <property type="entry name" value="Copper_CuA"/>
</dbReference>
<evidence type="ECO:0000256" key="9">
    <source>
        <dbReference type="ARBA" id="ARBA00022989"/>
    </source>
</evidence>
<organism evidence="17">
    <name type="scientific">Colponema vietnamica</name>
    <dbReference type="NCBI Taxonomy" id="1492817"/>
    <lineage>
        <taxon>Eukaryota</taxon>
        <taxon>Sar</taxon>
        <taxon>Alveolata</taxon>
        <taxon>Colponemida</taxon>
        <taxon>Colponemidia</taxon>
        <taxon>Colponema</taxon>
    </lineage>
</organism>
<feature type="transmembrane region" description="Helical" evidence="14">
    <location>
        <begin position="49"/>
        <end position="72"/>
    </location>
</feature>
<comment type="cofactor">
    <cofactor evidence="13">
        <name>Cu cation</name>
        <dbReference type="ChEBI" id="CHEBI:23378"/>
    </cofactor>
    <text evidence="13">Binds a copper A center.</text>
</comment>
<dbReference type="EMBL" id="KF651058">
    <property type="protein sequence ID" value="AHA41622.1"/>
    <property type="molecule type" value="Genomic_DNA"/>
</dbReference>
<comment type="catalytic activity">
    <reaction evidence="12">
        <text>4 Fe(II)-[cytochrome c] + O2 + 8 H(+)(in) = 4 Fe(III)-[cytochrome c] + 2 H2O + 4 H(+)(out)</text>
        <dbReference type="Rhea" id="RHEA:11436"/>
        <dbReference type="Rhea" id="RHEA-COMP:10350"/>
        <dbReference type="Rhea" id="RHEA-COMP:14399"/>
        <dbReference type="ChEBI" id="CHEBI:15377"/>
        <dbReference type="ChEBI" id="CHEBI:15378"/>
        <dbReference type="ChEBI" id="CHEBI:15379"/>
        <dbReference type="ChEBI" id="CHEBI:29033"/>
        <dbReference type="ChEBI" id="CHEBI:29034"/>
        <dbReference type="EC" id="7.1.1.9"/>
    </reaction>
    <physiologicalReaction direction="left-to-right" evidence="12">
        <dbReference type="Rhea" id="RHEA:11437"/>
    </physiologicalReaction>
</comment>
<dbReference type="Gene3D" id="1.10.287.90">
    <property type="match status" value="1"/>
</dbReference>
<evidence type="ECO:0000256" key="7">
    <source>
        <dbReference type="ARBA" id="ARBA00022967"/>
    </source>
</evidence>
<geneLocation type="mitochondrion" evidence="17"/>
<evidence type="ECO:0000256" key="8">
    <source>
        <dbReference type="ARBA" id="ARBA00022982"/>
    </source>
</evidence>
<keyword evidence="11 13" id="KW-0472">Membrane</keyword>
<gene>
    <name evidence="17" type="primary">cox2</name>
</gene>
<dbReference type="Gene3D" id="2.60.40.420">
    <property type="entry name" value="Cupredoxins - blue copper proteins"/>
    <property type="match status" value="2"/>
</dbReference>
<evidence type="ECO:0000313" key="17">
    <source>
        <dbReference type="EMBL" id="AHA41622.1"/>
    </source>
</evidence>
<keyword evidence="5 13" id="KW-0812">Transmembrane</keyword>
<name>V5KVF3_9ALVE</name>
<feature type="domain" description="Cytochrome oxidase subunit II transmembrane region profile" evidence="16">
    <location>
        <begin position="23"/>
        <end position="118"/>
    </location>
</feature>
<dbReference type="AlphaFoldDB" id="V5KVF3"/>
<evidence type="ECO:0000256" key="5">
    <source>
        <dbReference type="ARBA" id="ARBA00022692"/>
    </source>
</evidence>
<keyword evidence="8 13" id="KW-0249">Electron transport</keyword>
<dbReference type="GO" id="GO:0042773">
    <property type="term" value="P:ATP synthesis coupled electron transport"/>
    <property type="evidence" value="ECO:0007669"/>
    <property type="project" value="TreeGrafter"/>
</dbReference>
<feature type="domain" description="Cytochrome oxidase subunit II copper A binding" evidence="15">
    <location>
        <begin position="119"/>
        <end position="331"/>
    </location>
</feature>
<dbReference type="SUPFAM" id="SSF49503">
    <property type="entry name" value="Cupredoxins"/>
    <property type="match status" value="1"/>
</dbReference>
<dbReference type="Pfam" id="PF00116">
    <property type="entry name" value="COX2"/>
    <property type="match status" value="1"/>
</dbReference>
<dbReference type="PRINTS" id="PR01166">
    <property type="entry name" value="CYCOXIDASEII"/>
</dbReference>
<keyword evidence="3 13" id="KW-0813">Transport</keyword>
<evidence type="ECO:0000256" key="3">
    <source>
        <dbReference type="ARBA" id="ARBA00022448"/>
    </source>
</evidence>
<dbReference type="PANTHER" id="PTHR22888">
    <property type="entry name" value="CYTOCHROME C OXIDASE, SUBUNIT II"/>
    <property type="match status" value="1"/>
</dbReference>
<protein>
    <recommendedName>
        <fullName evidence="13">Cytochrome c oxidase subunit 2</fullName>
    </recommendedName>
</protein>
<dbReference type="PROSITE" id="PS00078">
    <property type="entry name" value="COX2"/>
    <property type="match status" value="1"/>
</dbReference>
<keyword evidence="13" id="KW-0999">Mitochondrion inner membrane</keyword>
<evidence type="ECO:0000259" key="16">
    <source>
        <dbReference type="PROSITE" id="PS50999"/>
    </source>
</evidence>
<reference evidence="17" key="2">
    <citation type="journal article" date="2014" name="PLoS ONE">
        <title>Description of Colponema vietnamica sp.n. and Acavomonas peruviana n. gen. n. sp., two new alveolate phyla (Colponemidia nom. nov. and Acavomonidia nom. nov.) and their contributions to reconstructing the ancestral state of alveolates and eukaryotes.</title>
        <authorList>
            <person name="Tikhonenkov D.V."/>
            <person name="Janouskovec J."/>
            <person name="Mylnikov A.P."/>
            <person name="Mikhailov K.V."/>
            <person name="Simdyanov T.G."/>
            <person name="Aleoshin V.V."/>
            <person name="Keeling P.J."/>
        </authorList>
    </citation>
    <scope>NUCLEOTIDE SEQUENCE</scope>
    <source>
        <strain evidence="17">Colp-7a</strain>
    </source>
</reference>
<dbReference type="Pfam" id="PF02790">
    <property type="entry name" value="COX2_TM"/>
    <property type="match status" value="1"/>
</dbReference>
<evidence type="ECO:0000256" key="10">
    <source>
        <dbReference type="ARBA" id="ARBA00023008"/>
    </source>
</evidence>
<reference evidence="17" key="1">
    <citation type="journal article" date="2013" name="Curr. Biol.">
        <title>Colponemids represent multiple ancient alveolate lineages.</title>
        <authorList>
            <person name="Janouskovec J."/>
            <person name="Tikhonenkov D.V."/>
            <person name="Mikhailov K.V."/>
            <person name="Simdyanov T.G."/>
            <person name="Aleoshin V.V."/>
            <person name="Mylnikov A.P."/>
            <person name="Keeling P.J."/>
        </authorList>
    </citation>
    <scope>NUCLEOTIDE SEQUENCE</scope>
    <source>
        <strain evidence="17">Colp-7a</strain>
    </source>
</reference>
<evidence type="ECO:0000256" key="14">
    <source>
        <dbReference type="SAM" id="Phobius"/>
    </source>
</evidence>
<keyword evidence="9 14" id="KW-1133">Transmembrane helix</keyword>
<comment type="similarity">
    <text evidence="2 13">Belongs to the cytochrome c oxidase subunit 2 family.</text>
</comment>
<proteinExistence type="inferred from homology"/>
<sequence length="349" mass="40109">MNSKNFNFIIENNNETVEKFLGISHNWQFSFQIPGAPIMDGIVGLHNLLMVYLVFIVIFVTIMLISACVMFSEEKMEKILNLRHNSAVEASSTLSAIFILFMMASVSFSLLYSSDEMMETDLTVKVIGKQWYWTYEQIIQNIASMEVLYGTLFKYVQLSNDSITTNGDLTKLTDFLKTIINTSENKYFNLSEDFYMMSDEEIINRKNSIFGILSKLFDKNEINNIYIPEDRLLRTVGTHSDSLILPVRTHIRFLITSEDVIHSWAIPSLGIKMDAIPGRINQIFTYIPYNGTYYGQCSELCGVNHGFMPIAIKAISFDTFLEHYFKVFIKKSPIFPDLTVRIHLPNFAP</sequence>
<evidence type="ECO:0000256" key="12">
    <source>
        <dbReference type="ARBA" id="ARBA00049512"/>
    </source>
</evidence>
<evidence type="ECO:0000256" key="13">
    <source>
        <dbReference type="RuleBase" id="RU000457"/>
    </source>
</evidence>
<evidence type="ECO:0000256" key="6">
    <source>
        <dbReference type="ARBA" id="ARBA00022723"/>
    </source>
</evidence>
<evidence type="ECO:0000256" key="2">
    <source>
        <dbReference type="ARBA" id="ARBA00007866"/>
    </source>
</evidence>
<evidence type="ECO:0000259" key="15">
    <source>
        <dbReference type="PROSITE" id="PS50857"/>
    </source>
</evidence>
<dbReference type="InterPro" id="IPR036257">
    <property type="entry name" value="Cyt_c_oxidase_su2_TM_sf"/>
</dbReference>
<comment type="subcellular location">
    <subcellularLocation>
        <location evidence="1">Membrane</location>
        <topology evidence="1">Multi-pass membrane protein</topology>
    </subcellularLocation>
    <subcellularLocation>
        <location evidence="13">Mitochondrion inner membrane</location>
        <topology evidence="13">Multi-pass membrane protein</topology>
    </subcellularLocation>
</comment>
<dbReference type="PROSITE" id="PS50857">
    <property type="entry name" value="COX2_CUA"/>
    <property type="match status" value="1"/>
</dbReference>
<dbReference type="InterPro" id="IPR011759">
    <property type="entry name" value="Cyt_c_oxidase_su2_TM_dom"/>
</dbReference>
<keyword evidence="4 13" id="KW-0679">Respiratory chain</keyword>
<evidence type="ECO:0000256" key="4">
    <source>
        <dbReference type="ARBA" id="ARBA00022660"/>
    </source>
</evidence>
<dbReference type="InterPro" id="IPR045187">
    <property type="entry name" value="CcO_II"/>
</dbReference>
<dbReference type="GO" id="GO:0005507">
    <property type="term" value="F:copper ion binding"/>
    <property type="evidence" value="ECO:0007669"/>
    <property type="project" value="InterPro"/>
</dbReference>
<evidence type="ECO:0000256" key="11">
    <source>
        <dbReference type="ARBA" id="ARBA00023136"/>
    </source>
</evidence>
<dbReference type="PROSITE" id="PS50999">
    <property type="entry name" value="COX2_TM"/>
    <property type="match status" value="1"/>
</dbReference>
<dbReference type="PANTHER" id="PTHR22888:SF9">
    <property type="entry name" value="CYTOCHROME C OXIDASE SUBUNIT 2"/>
    <property type="match status" value="1"/>
</dbReference>
<dbReference type="InterPro" id="IPR002429">
    <property type="entry name" value="CcO_II-like_C"/>
</dbReference>
<comment type="function">
    <text evidence="13">Component of the cytochrome c oxidase, the last enzyme in the mitochondrial electron transport chain which drives oxidative phosphorylation. The respiratory chain contains 3 multisubunit complexes succinate dehydrogenase (complex II, CII), ubiquinol-cytochrome c oxidoreductase (cytochrome b-c1 complex, complex III, CIII) and cytochrome c oxidase (complex IV, CIV), that cooperate to transfer electrons derived from NADH and succinate to molecular oxygen, creating an electrochemical gradient over the inner membrane that drives transmembrane transport and the ATP synthase. Cytochrome c oxidase is the component of the respiratory chain that catalyzes the reduction of oxygen to water. Electrons originating from reduced cytochrome c in the intermembrane space (IMS) are transferred via the dinuclear copper A center (CU(A)) of subunit 2 and heme A of subunit 1 to the active site in subunit 1, a binuclear center (BNC) formed by heme A3 and copper B (CU(B)). The BNC reduces molecular oxygen to 2 water molecules using 4 electrons from cytochrome c in the IMS and 4 protons from the mitochondrial matrix.</text>
</comment>
<keyword evidence="13 17" id="KW-0496">Mitochondrion</keyword>
<keyword evidence="7" id="KW-1278">Translocase</keyword>
<dbReference type="InterPro" id="IPR008972">
    <property type="entry name" value="Cupredoxin"/>
</dbReference>
<dbReference type="GO" id="GO:0005743">
    <property type="term" value="C:mitochondrial inner membrane"/>
    <property type="evidence" value="ECO:0007669"/>
    <property type="project" value="UniProtKB-SubCell"/>
</dbReference>
<dbReference type="SUPFAM" id="SSF81464">
    <property type="entry name" value="Cytochrome c oxidase subunit II-like, transmembrane region"/>
    <property type="match status" value="1"/>
</dbReference>